<evidence type="ECO:0000313" key="3">
    <source>
        <dbReference type="Proteomes" id="UP000031366"/>
    </source>
</evidence>
<name>A0A0C1U6E0_9CLOT</name>
<reference evidence="2 3" key="1">
    <citation type="journal article" date="2015" name="Infect. Genet. Evol.">
        <title>Genomic sequences of six botulinum neurotoxin-producing strains representing three clostridial species illustrate the mobility and diversity of botulinum neurotoxin genes.</title>
        <authorList>
            <person name="Smith T.J."/>
            <person name="Hill K.K."/>
            <person name="Xie G."/>
            <person name="Foley B.T."/>
            <person name="Williamson C.H."/>
            <person name="Foster J.T."/>
            <person name="Johnson S.L."/>
            <person name="Chertkov O."/>
            <person name="Teshima H."/>
            <person name="Gibbons H.S."/>
            <person name="Johnsky L.A."/>
            <person name="Karavis M.A."/>
            <person name="Smith L.A."/>
        </authorList>
    </citation>
    <scope>NUCLEOTIDE SEQUENCE [LARGE SCALE GENOMIC DNA]</scope>
    <source>
        <strain evidence="2 3">CDC 2741</strain>
    </source>
</reference>
<dbReference type="InterPro" id="IPR000182">
    <property type="entry name" value="GNAT_dom"/>
</dbReference>
<protein>
    <submittedName>
        <fullName evidence="2">Acetyltransferase family protein</fullName>
    </submittedName>
</protein>
<dbReference type="PANTHER" id="PTHR43415:SF3">
    <property type="entry name" value="GNAT-FAMILY ACETYLTRANSFERASE"/>
    <property type="match status" value="1"/>
</dbReference>
<dbReference type="STRING" id="29341.RSJ17_09860"/>
<keyword evidence="2" id="KW-0808">Transferase</keyword>
<dbReference type="Gene3D" id="3.40.630.30">
    <property type="match status" value="1"/>
</dbReference>
<gene>
    <name evidence="2" type="ORF">U732_4004</name>
</gene>
<dbReference type="PROSITE" id="PS51186">
    <property type="entry name" value="GNAT"/>
    <property type="match status" value="1"/>
</dbReference>
<dbReference type="RefSeq" id="WP_039630043.1">
    <property type="nucleotide sequence ID" value="NZ_AYSO01000011.1"/>
</dbReference>
<proteinExistence type="predicted"/>
<sequence length="201" mass="23434">MGMCKLEMINFLELSGNLVYLKKLGSEYLEEYCEYFKNASIESSVFTGTKELYTKSNLEGFLNTIKNDSNRADFLIFSKDSNEIVGEVVINNVSVKDRSANIRIGINKKEDFNKGYGSEAMILALNYGFGMFNLHRIELSVFEFNERAMRVYEKLGFVKEGIKRDSLYFNHKYHNEVIMSILEDEFKQLYMNYDEDLKNLL</sequence>
<evidence type="ECO:0000313" key="2">
    <source>
        <dbReference type="EMBL" id="KIE48284.1"/>
    </source>
</evidence>
<feature type="domain" description="N-acetyltransferase" evidence="1">
    <location>
        <begin position="19"/>
        <end position="184"/>
    </location>
</feature>
<dbReference type="PANTHER" id="PTHR43415">
    <property type="entry name" value="SPERMIDINE N(1)-ACETYLTRANSFERASE"/>
    <property type="match status" value="1"/>
</dbReference>
<comment type="caution">
    <text evidence="2">The sequence shown here is derived from an EMBL/GenBank/DDBJ whole genome shotgun (WGS) entry which is preliminary data.</text>
</comment>
<dbReference type="GO" id="GO:0016747">
    <property type="term" value="F:acyltransferase activity, transferring groups other than amino-acyl groups"/>
    <property type="evidence" value="ECO:0007669"/>
    <property type="project" value="InterPro"/>
</dbReference>
<keyword evidence="3" id="KW-1185">Reference proteome</keyword>
<accession>A0A0C1U6E0</accession>
<evidence type="ECO:0000259" key="1">
    <source>
        <dbReference type="PROSITE" id="PS51186"/>
    </source>
</evidence>
<dbReference type="Pfam" id="PF13302">
    <property type="entry name" value="Acetyltransf_3"/>
    <property type="match status" value="1"/>
</dbReference>
<organism evidence="2 3">
    <name type="scientific">Clostridium argentinense CDC 2741</name>
    <dbReference type="NCBI Taxonomy" id="1418104"/>
    <lineage>
        <taxon>Bacteria</taxon>
        <taxon>Bacillati</taxon>
        <taxon>Bacillota</taxon>
        <taxon>Clostridia</taxon>
        <taxon>Eubacteriales</taxon>
        <taxon>Clostridiaceae</taxon>
        <taxon>Clostridium</taxon>
    </lineage>
</organism>
<dbReference type="AlphaFoldDB" id="A0A0C1U6E0"/>
<dbReference type="Proteomes" id="UP000031366">
    <property type="component" value="Unassembled WGS sequence"/>
</dbReference>
<dbReference type="SUPFAM" id="SSF55729">
    <property type="entry name" value="Acyl-CoA N-acyltransferases (Nat)"/>
    <property type="match status" value="1"/>
</dbReference>
<dbReference type="EMBL" id="AYSO01000011">
    <property type="protein sequence ID" value="KIE48284.1"/>
    <property type="molecule type" value="Genomic_DNA"/>
</dbReference>
<dbReference type="InterPro" id="IPR016181">
    <property type="entry name" value="Acyl_CoA_acyltransferase"/>
</dbReference>